<reference evidence="1" key="1">
    <citation type="submission" date="2021-10" db="EMBL/GenBank/DDBJ databases">
        <title>Collection of gut derived symbiotic bacterial strains cultured from healthy donors.</title>
        <authorList>
            <person name="Lin H."/>
            <person name="Littmann E."/>
            <person name="Claire K."/>
            <person name="Pamer E."/>
        </authorList>
    </citation>
    <scope>NUCLEOTIDE SEQUENCE</scope>
    <source>
        <strain evidence="1">MSK.23.18</strain>
    </source>
</reference>
<protein>
    <submittedName>
        <fullName evidence="1">Uncharacterized protein</fullName>
    </submittedName>
</protein>
<dbReference type="AlphaFoldDB" id="A0AAJ1EWW0"/>
<dbReference type="RefSeq" id="WP_173867777.1">
    <property type="nucleotide sequence ID" value="NZ_JAAIQY010000058.1"/>
</dbReference>
<feature type="non-terminal residue" evidence="1">
    <location>
        <position position="1"/>
    </location>
</feature>
<gene>
    <name evidence="1" type="ORF">LIQ08_18130</name>
</gene>
<name>A0AAJ1EWW0_MEDGN</name>
<proteinExistence type="predicted"/>
<organism evidence="1 2">
    <name type="scientific">Mediterraneibacter gnavus</name>
    <name type="common">Ruminococcus gnavus</name>
    <dbReference type="NCBI Taxonomy" id="33038"/>
    <lineage>
        <taxon>Bacteria</taxon>
        <taxon>Bacillati</taxon>
        <taxon>Bacillota</taxon>
        <taxon>Clostridia</taxon>
        <taxon>Lachnospirales</taxon>
        <taxon>Lachnospiraceae</taxon>
        <taxon>Mediterraneibacter</taxon>
    </lineage>
</organism>
<comment type="caution">
    <text evidence="1">The sequence shown here is derived from an EMBL/GenBank/DDBJ whole genome shotgun (WGS) entry which is preliminary data.</text>
</comment>
<dbReference type="EMBL" id="JAJBOM010000050">
    <property type="protein sequence ID" value="MCB5621033.1"/>
    <property type="molecule type" value="Genomic_DNA"/>
</dbReference>
<dbReference type="Proteomes" id="UP001297370">
    <property type="component" value="Unassembled WGS sequence"/>
</dbReference>
<sequence>SHSVHPFLDNTILPYIILKIYSRNLIYSILEKSDHQCGFSEYIERTIEAHKQKYRLFACFFSWKKKFLNFSSQNATAPPVLSGLRAKRGKEAEIPINSLPFKAGKGVSNDEAI</sequence>
<evidence type="ECO:0000313" key="1">
    <source>
        <dbReference type="EMBL" id="MCB5621033.1"/>
    </source>
</evidence>
<evidence type="ECO:0000313" key="2">
    <source>
        <dbReference type="Proteomes" id="UP001297370"/>
    </source>
</evidence>
<accession>A0AAJ1EWW0</accession>